<reference evidence="1" key="1">
    <citation type="submission" date="2017-07" db="EMBL/GenBank/DDBJ databases">
        <authorList>
            <person name="Mikheyev A."/>
            <person name="Grau M."/>
        </authorList>
    </citation>
    <scope>NUCLEOTIDE SEQUENCE</scope>
    <source>
        <tissue evidence="1">Venom_gland</tissue>
    </source>
</reference>
<dbReference type="AlphaFoldDB" id="A0A2D4JDZ0"/>
<accession>A0A2D4JDZ0</accession>
<sequence length="99" mass="11443">MISFCYKSPSVTGFCTIFFIFTEHVCSYVFQAINSHMPPSYVSPYPCPTNQLKLTICCCLELLGMLNKEMVIKREGEEVKCEILEDLSEYLMRLQSFFS</sequence>
<evidence type="ECO:0000313" key="1">
    <source>
        <dbReference type="EMBL" id="LAA94679.1"/>
    </source>
</evidence>
<dbReference type="EMBL" id="IACK01173138">
    <property type="protein sequence ID" value="LAA94679.1"/>
    <property type="molecule type" value="Transcribed_RNA"/>
</dbReference>
<protein>
    <submittedName>
        <fullName evidence="1">Uncharacterized protein</fullName>
    </submittedName>
</protein>
<proteinExistence type="predicted"/>
<reference evidence="1" key="2">
    <citation type="submission" date="2017-11" db="EMBL/GenBank/DDBJ databases">
        <title>Coralsnake Venomics: Analyses of Venom Gland Transcriptomes and Proteomes of Six Brazilian Taxa.</title>
        <authorList>
            <person name="Aird S.D."/>
            <person name="Jorge da Silva N."/>
            <person name="Qiu L."/>
            <person name="Villar-Briones A."/>
            <person name="Aparecida-Saddi V."/>
            <person name="Campos-Telles M.P."/>
            <person name="Grau M."/>
            <person name="Mikheyev A.S."/>
        </authorList>
    </citation>
    <scope>NUCLEOTIDE SEQUENCE</scope>
    <source>
        <tissue evidence="1">Venom_gland</tissue>
    </source>
</reference>
<name>A0A2D4JDZ0_MICLE</name>
<organism evidence="1">
    <name type="scientific">Micrurus lemniscatus lemniscatus</name>
    <dbReference type="NCBI Taxonomy" id="129467"/>
    <lineage>
        <taxon>Eukaryota</taxon>
        <taxon>Metazoa</taxon>
        <taxon>Chordata</taxon>
        <taxon>Craniata</taxon>
        <taxon>Vertebrata</taxon>
        <taxon>Euteleostomi</taxon>
        <taxon>Lepidosauria</taxon>
        <taxon>Squamata</taxon>
        <taxon>Bifurcata</taxon>
        <taxon>Unidentata</taxon>
        <taxon>Episquamata</taxon>
        <taxon>Toxicofera</taxon>
        <taxon>Serpentes</taxon>
        <taxon>Colubroidea</taxon>
        <taxon>Elapidae</taxon>
        <taxon>Elapinae</taxon>
        <taxon>Micrurus</taxon>
    </lineage>
</organism>